<evidence type="ECO:0000313" key="1">
    <source>
        <dbReference type="EMBL" id="GGX57172.1"/>
    </source>
</evidence>
<gene>
    <name evidence="1" type="ORF">GCM10010515_25900</name>
</gene>
<proteinExistence type="predicted"/>
<dbReference type="InterPro" id="IPR029063">
    <property type="entry name" value="SAM-dependent_MTases_sf"/>
</dbReference>
<dbReference type="Proteomes" id="UP000645555">
    <property type="component" value="Unassembled WGS sequence"/>
</dbReference>
<dbReference type="AlphaFoldDB" id="A0A918KAR2"/>
<accession>A0A918KAR2</accession>
<comment type="caution">
    <text evidence="1">The sequence shown here is derived from an EMBL/GenBank/DDBJ whole genome shotgun (WGS) entry which is preliminary data.</text>
</comment>
<protein>
    <submittedName>
        <fullName evidence="1">Uncharacterized protein</fullName>
    </submittedName>
</protein>
<dbReference type="RefSeq" id="WP_190035575.1">
    <property type="nucleotide sequence ID" value="NZ_BMWD01000007.1"/>
</dbReference>
<keyword evidence="2" id="KW-1185">Reference proteome</keyword>
<reference evidence="1" key="1">
    <citation type="journal article" date="2014" name="Int. J. Syst. Evol. Microbiol.">
        <title>Complete genome sequence of Corynebacterium casei LMG S-19264T (=DSM 44701T), isolated from a smear-ripened cheese.</title>
        <authorList>
            <consortium name="US DOE Joint Genome Institute (JGI-PGF)"/>
            <person name="Walter F."/>
            <person name="Albersmeier A."/>
            <person name="Kalinowski J."/>
            <person name="Ruckert C."/>
        </authorList>
    </citation>
    <scope>NUCLEOTIDE SEQUENCE</scope>
    <source>
        <strain evidence="1">JCM 4956</strain>
    </source>
</reference>
<name>A0A918KAR2_9ACTN</name>
<dbReference type="EMBL" id="BMWD01000007">
    <property type="protein sequence ID" value="GGX57172.1"/>
    <property type="molecule type" value="Genomic_DNA"/>
</dbReference>
<organism evidence="1 2">
    <name type="scientific">Streptomyces fructofermentans</name>
    <dbReference type="NCBI Taxonomy" id="152141"/>
    <lineage>
        <taxon>Bacteria</taxon>
        <taxon>Bacillati</taxon>
        <taxon>Actinomycetota</taxon>
        <taxon>Actinomycetes</taxon>
        <taxon>Kitasatosporales</taxon>
        <taxon>Streptomycetaceae</taxon>
        <taxon>Streptomyces</taxon>
    </lineage>
</organism>
<reference evidence="1" key="2">
    <citation type="submission" date="2020-09" db="EMBL/GenBank/DDBJ databases">
        <authorList>
            <person name="Sun Q."/>
            <person name="Ohkuma M."/>
        </authorList>
    </citation>
    <scope>NUCLEOTIDE SEQUENCE</scope>
    <source>
        <strain evidence="1">JCM 4956</strain>
    </source>
</reference>
<sequence length="51" mass="5364">MGIHVLRGPRRIPAYCDGPKLLGPGAVSCPPWRPGTAPEPADVHGAVAHER</sequence>
<dbReference type="Gene3D" id="3.40.50.150">
    <property type="entry name" value="Vaccinia Virus protein VP39"/>
    <property type="match status" value="1"/>
</dbReference>
<evidence type="ECO:0000313" key="2">
    <source>
        <dbReference type="Proteomes" id="UP000645555"/>
    </source>
</evidence>